<proteinExistence type="predicted"/>
<reference evidence="2 3" key="1">
    <citation type="submission" date="2017-01" db="EMBL/GenBank/DDBJ databases">
        <authorList>
            <person name="Mah S.A."/>
            <person name="Swanson W.J."/>
            <person name="Moy G.W."/>
            <person name="Vacquier V.D."/>
        </authorList>
    </citation>
    <scope>NUCLEOTIDE SEQUENCE [LARGE SCALE GENOMIC DNA]</scope>
    <source>
        <strain evidence="2 3">DSM 16927</strain>
    </source>
</reference>
<accession>A0A1N7HV44</accession>
<reference evidence="1 4" key="2">
    <citation type="submission" date="2018-11" db="EMBL/GenBank/DDBJ databases">
        <title>Proposal to divide the Flavobacteriaceae and reorganize its genera based on Amino Acid Identity values calculated from whole genome sequences.</title>
        <authorList>
            <person name="Nicholson A.C."/>
            <person name="Gulvik C.A."/>
            <person name="Whitney A.M."/>
            <person name="Humrighouse B.W."/>
            <person name="Bell M."/>
            <person name="Holmes B."/>
            <person name="Steigerwalt A.G."/>
            <person name="Villarma A."/>
            <person name="Sheth M."/>
            <person name="Batra D."/>
            <person name="Pryor J."/>
            <person name="Bernardet J.-F."/>
            <person name="Hugo C."/>
            <person name="Kampfer P."/>
            <person name="Newman J."/>
            <person name="McQuiston J.R."/>
        </authorList>
    </citation>
    <scope>NUCLEOTIDE SEQUENCE [LARGE SCALE GENOMIC DNA]</scope>
    <source>
        <strain evidence="1 4">DSM 16927</strain>
    </source>
</reference>
<dbReference type="OrthoDB" id="1150213at2"/>
<sequence length="553" mass="64837">MKKILILFSILPFLGMAQEKNRIKIIEPIISANMKVTSFGCDYIDEDMYLVNKDFVVYENCNSRKVLQPDMKSFRFPKHNEREFFALDKNGVYFRGEKIKTDTTGFKIIGRNNDYENPQVLWKIKDTVYKNNKKISVSDVETFQAVECFNGYYFKDKNYVYYFDKRIENSDGSSVQKSCNEFTFDKNNAYLNGEIITYKNEKIIPVNDVFLKTSAFVLTRNNDNFTIHPNVDAKTLRGLSRSYSVDDNNAYYGTAVLPVKKENLKNIKVWDQVNRAYLSDGEKVYSRDNDLKNNFDAKTFGMLPHSDFCFDKNGVYEREWIEADKKVIYVKFPYKYNKPISEDNLFITDDSRYIMYENQAYDPWNKKLYENLTSEQINLAKENKLRLDKVGNSKIEVDETYDYLLYKSGNTIYWDGKKTIADAGTFGSVNGVFYKDTKNVYNYSRGVGLQVIDGLDKETLEPTFNGFLKDKNYLYHYHHKIIKSKNIELLGIFTGYRRGCSQDRSPGSNYYLFKNIEGYWLVQISDNVTIRNLGNELPDQQEWIPNLKQNFEN</sequence>
<evidence type="ECO:0000313" key="3">
    <source>
        <dbReference type="Proteomes" id="UP000186106"/>
    </source>
</evidence>
<evidence type="ECO:0000313" key="4">
    <source>
        <dbReference type="Proteomes" id="UP000279541"/>
    </source>
</evidence>
<dbReference type="EMBL" id="CP033926">
    <property type="protein sequence ID" value="AZA99003.1"/>
    <property type="molecule type" value="Genomic_DNA"/>
</dbReference>
<dbReference type="Proteomes" id="UP000186106">
    <property type="component" value="Unassembled WGS sequence"/>
</dbReference>
<dbReference type="Pfam" id="PF13644">
    <property type="entry name" value="DKNYY"/>
    <property type="match status" value="1"/>
</dbReference>
<name>A0A1N7HV44_9FLAO</name>
<protein>
    <submittedName>
        <fullName evidence="2">DKNYY family protein</fullName>
    </submittedName>
</protein>
<keyword evidence="4" id="KW-1185">Reference proteome</keyword>
<evidence type="ECO:0000313" key="1">
    <source>
        <dbReference type="EMBL" id="AZA99003.1"/>
    </source>
</evidence>
<dbReference type="AlphaFoldDB" id="A0A1N7HV44"/>
<dbReference type="KEGG" id="cjt:EG359_05015"/>
<evidence type="ECO:0000313" key="2">
    <source>
        <dbReference type="EMBL" id="SIS28695.1"/>
    </source>
</evidence>
<dbReference type="EMBL" id="FTNZ01000001">
    <property type="protein sequence ID" value="SIS28695.1"/>
    <property type="molecule type" value="Genomic_DNA"/>
</dbReference>
<dbReference type="STRING" id="112234.SAMN05421768_101359"/>
<dbReference type="InterPro" id="IPR027375">
    <property type="entry name" value="DKNYY"/>
</dbReference>
<gene>
    <name evidence="1" type="ORF">EG359_05015</name>
    <name evidence="2" type="ORF">SAMN05421768_101359</name>
</gene>
<organism evidence="2 3">
    <name type="scientific">Chryseobacterium joostei</name>
    <dbReference type="NCBI Taxonomy" id="112234"/>
    <lineage>
        <taxon>Bacteria</taxon>
        <taxon>Pseudomonadati</taxon>
        <taxon>Bacteroidota</taxon>
        <taxon>Flavobacteriia</taxon>
        <taxon>Flavobacteriales</taxon>
        <taxon>Weeksellaceae</taxon>
        <taxon>Chryseobacterium group</taxon>
        <taxon>Chryseobacterium</taxon>
    </lineage>
</organism>
<dbReference type="Proteomes" id="UP000279541">
    <property type="component" value="Chromosome"/>
</dbReference>
<dbReference type="RefSeq" id="WP_076351389.1">
    <property type="nucleotide sequence ID" value="NZ_CP033926.1"/>
</dbReference>